<gene>
    <name evidence="2" type="ORF">OCV99_14275</name>
</gene>
<dbReference type="CDD" id="cd04301">
    <property type="entry name" value="NAT_SF"/>
    <property type="match status" value="1"/>
</dbReference>
<dbReference type="Pfam" id="PF00583">
    <property type="entry name" value="Acetyltransf_1"/>
    <property type="match status" value="1"/>
</dbReference>
<evidence type="ECO:0000313" key="2">
    <source>
        <dbReference type="EMBL" id="MCU6687677.1"/>
    </source>
</evidence>
<dbReference type="SUPFAM" id="SSF55729">
    <property type="entry name" value="Acyl-CoA N-acyltransferases (Nat)"/>
    <property type="match status" value="1"/>
</dbReference>
<dbReference type="InterPro" id="IPR000182">
    <property type="entry name" value="GNAT_dom"/>
</dbReference>
<dbReference type="EMBL" id="JAOQJU010000024">
    <property type="protein sequence ID" value="MCU6687677.1"/>
    <property type="molecule type" value="Genomic_DNA"/>
</dbReference>
<accession>A0ABT2RQI1</accession>
<dbReference type="RefSeq" id="WP_158371434.1">
    <property type="nucleotide sequence ID" value="NZ_JAOQJU010000024.1"/>
</dbReference>
<dbReference type="InterPro" id="IPR016181">
    <property type="entry name" value="Acyl_CoA_acyltransferase"/>
</dbReference>
<feature type="domain" description="N-acetyltransferase" evidence="1">
    <location>
        <begin position="1"/>
        <end position="144"/>
    </location>
</feature>
<dbReference type="PROSITE" id="PS51186">
    <property type="entry name" value="GNAT"/>
    <property type="match status" value="1"/>
</dbReference>
<dbReference type="Gene3D" id="3.40.630.30">
    <property type="match status" value="1"/>
</dbReference>
<evidence type="ECO:0000313" key="3">
    <source>
        <dbReference type="Proteomes" id="UP001652431"/>
    </source>
</evidence>
<protein>
    <submittedName>
        <fullName evidence="2">GNAT family N-acetyltransferase</fullName>
    </submittedName>
</protein>
<reference evidence="2 3" key="1">
    <citation type="journal article" date="2021" name="ISME Commun">
        <title>Automated analysis of genomic sequences facilitates high-throughput and comprehensive description of bacteria.</title>
        <authorList>
            <person name="Hitch T.C.A."/>
        </authorList>
    </citation>
    <scope>NUCLEOTIDE SEQUENCE [LARGE SCALE GENOMIC DNA]</scope>
    <source>
        <strain evidence="2 3">Sanger_03</strain>
    </source>
</reference>
<comment type="caution">
    <text evidence="2">The sequence shown here is derived from an EMBL/GenBank/DDBJ whole genome shotgun (WGS) entry which is preliminary data.</text>
</comment>
<proteinExistence type="predicted"/>
<sequence length="145" mass="16740">MIRYVMSEDISNILSMMEQVKEAFPGYQEIEFLEALYKAIDCKTAFLEEREGRLAGMLTFSYQEKELTFLAVVPEFRKQGVGKRLIKQMVECFEEGETVHVITFREGDQIGMAARYCYHSCGFVDDEELVVFDYPCQKMVLKVGG</sequence>
<organism evidence="2 3">
    <name type="scientific">Dorea acetigenes</name>
    <dbReference type="NCBI Taxonomy" id="2981787"/>
    <lineage>
        <taxon>Bacteria</taxon>
        <taxon>Bacillati</taxon>
        <taxon>Bacillota</taxon>
        <taxon>Clostridia</taxon>
        <taxon>Lachnospirales</taxon>
        <taxon>Lachnospiraceae</taxon>
        <taxon>Dorea</taxon>
    </lineage>
</organism>
<evidence type="ECO:0000259" key="1">
    <source>
        <dbReference type="PROSITE" id="PS51186"/>
    </source>
</evidence>
<dbReference type="Proteomes" id="UP001652431">
    <property type="component" value="Unassembled WGS sequence"/>
</dbReference>
<keyword evidence="3" id="KW-1185">Reference proteome</keyword>
<name>A0ABT2RQI1_9FIRM</name>